<evidence type="ECO:0008006" key="3">
    <source>
        <dbReference type="Google" id="ProtNLM"/>
    </source>
</evidence>
<dbReference type="InterPro" id="IPR012657">
    <property type="entry name" value="23S_rRNA-intervening_sequence"/>
</dbReference>
<dbReference type="NCBIfam" id="TIGR02436">
    <property type="entry name" value="four helix bundle protein"/>
    <property type="match status" value="1"/>
</dbReference>
<dbReference type="CDD" id="cd16377">
    <property type="entry name" value="23S_rRNA_IVP_like"/>
    <property type="match status" value="1"/>
</dbReference>
<dbReference type="AlphaFoldDB" id="A0A1F7SFA1"/>
<dbReference type="PANTHER" id="PTHR38471">
    <property type="entry name" value="FOUR HELIX BUNDLE PROTEIN"/>
    <property type="match status" value="1"/>
</dbReference>
<dbReference type="SUPFAM" id="SSF158446">
    <property type="entry name" value="IVS-encoded protein-like"/>
    <property type="match status" value="1"/>
</dbReference>
<evidence type="ECO:0000313" key="1">
    <source>
        <dbReference type="EMBL" id="OGL52463.1"/>
    </source>
</evidence>
<dbReference type="STRING" id="1817883.A3G31_10745"/>
<dbReference type="EMBL" id="MGDI01000031">
    <property type="protein sequence ID" value="OGL52463.1"/>
    <property type="molecule type" value="Genomic_DNA"/>
</dbReference>
<dbReference type="Proteomes" id="UP000178082">
    <property type="component" value="Unassembled WGS sequence"/>
</dbReference>
<evidence type="ECO:0000313" key="2">
    <source>
        <dbReference type="Proteomes" id="UP000178082"/>
    </source>
</evidence>
<dbReference type="InterPro" id="IPR036583">
    <property type="entry name" value="23S_rRNA_IVS_sf"/>
</dbReference>
<dbReference type="Gene3D" id="1.20.1440.60">
    <property type="entry name" value="23S rRNA-intervening sequence"/>
    <property type="match status" value="1"/>
</dbReference>
<name>A0A1F7SFA1_9BACT</name>
<gene>
    <name evidence="1" type="ORF">A3G31_10745</name>
</gene>
<dbReference type="PANTHER" id="PTHR38471:SF2">
    <property type="entry name" value="FOUR HELIX BUNDLE PROTEIN"/>
    <property type="match status" value="1"/>
</dbReference>
<comment type="caution">
    <text evidence="1">The sequence shown here is derived from an EMBL/GenBank/DDBJ whole genome shotgun (WGS) entry which is preliminary data.</text>
</comment>
<protein>
    <recommendedName>
        <fullName evidence="3">Four helix bundle protein</fullName>
    </recommendedName>
</protein>
<dbReference type="Pfam" id="PF05635">
    <property type="entry name" value="23S_rRNA_IVP"/>
    <property type="match status" value="1"/>
</dbReference>
<proteinExistence type="predicted"/>
<organism evidence="1 2">
    <name type="scientific">Candidatus Schekmanbacteria bacterium RIFCSPLOWO2_12_FULL_38_15</name>
    <dbReference type="NCBI Taxonomy" id="1817883"/>
    <lineage>
        <taxon>Bacteria</taxon>
        <taxon>Candidatus Schekmaniibacteriota</taxon>
    </lineage>
</organism>
<reference evidence="1 2" key="1">
    <citation type="journal article" date="2016" name="Nat. Commun.">
        <title>Thousands of microbial genomes shed light on interconnected biogeochemical processes in an aquifer system.</title>
        <authorList>
            <person name="Anantharaman K."/>
            <person name="Brown C.T."/>
            <person name="Hug L.A."/>
            <person name="Sharon I."/>
            <person name="Castelle C.J."/>
            <person name="Probst A.J."/>
            <person name="Thomas B.C."/>
            <person name="Singh A."/>
            <person name="Wilkins M.J."/>
            <person name="Karaoz U."/>
            <person name="Brodie E.L."/>
            <person name="Williams K.H."/>
            <person name="Hubbard S.S."/>
            <person name="Banfield J.F."/>
        </authorList>
    </citation>
    <scope>NUCLEOTIDE SEQUENCE [LARGE SCALE GENOMIC DNA]</scope>
</reference>
<sequence length="124" mass="14580">MGKIERFEEIEAWKEACSLAEIIYKITKLERFSKNYGLKEQIQRASVSIASNIAEGFERQTKKEFIYFLYIAKGSAGEVRTLLYLGRKLNYFDESQYNEVLQKCIYVSNLIGKFIQYLKKYSNT</sequence>
<accession>A0A1F7SFA1</accession>